<evidence type="ECO:0000313" key="1">
    <source>
        <dbReference type="EMBL" id="RKS44937.1"/>
    </source>
</evidence>
<protein>
    <submittedName>
        <fullName evidence="1">Uncharacterized protein</fullName>
    </submittedName>
</protein>
<dbReference type="EMBL" id="RBLG01000004">
    <property type="protein sequence ID" value="RKS44937.1"/>
    <property type="molecule type" value="Genomic_DNA"/>
</dbReference>
<name>A0A495P400_9FLAO</name>
<dbReference type="Proteomes" id="UP000276282">
    <property type="component" value="Unassembled WGS sequence"/>
</dbReference>
<gene>
    <name evidence="1" type="ORF">BC962_2609</name>
</gene>
<accession>A0A495P400</accession>
<evidence type="ECO:0000313" key="2">
    <source>
        <dbReference type="Proteomes" id="UP000276282"/>
    </source>
</evidence>
<keyword evidence="2" id="KW-1185">Reference proteome</keyword>
<organism evidence="1 2">
    <name type="scientific">Gillisia mitskevichiae</name>
    <dbReference type="NCBI Taxonomy" id="270921"/>
    <lineage>
        <taxon>Bacteria</taxon>
        <taxon>Pseudomonadati</taxon>
        <taxon>Bacteroidota</taxon>
        <taxon>Flavobacteriia</taxon>
        <taxon>Flavobacteriales</taxon>
        <taxon>Flavobacteriaceae</taxon>
        <taxon>Gillisia</taxon>
    </lineage>
</organism>
<sequence length="58" mass="6848">MILTTHQPEYQINIRLTTKFHNVKLKPKYTNIVEKIYNICVASYGHLLTKIFNVKLNT</sequence>
<reference evidence="1 2" key="1">
    <citation type="submission" date="2018-10" db="EMBL/GenBank/DDBJ databases">
        <title>Genomic Encyclopedia of Archaeal and Bacterial Type Strains, Phase II (KMG-II): from individual species to whole genera.</title>
        <authorList>
            <person name="Goeker M."/>
        </authorList>
    </citation>
    <scope>NUCLEOTIDE SEQUENCE [LARGE SCALE GENOMIC DNA]</scope>
    <source>
        <strain evidence="1 2">DSM 19839</strain>
    </source>
</reference>
<proteinExistence type="predicted"/>
<dbReference type="AlphaFoldDB" id="A0A495P400"/>
<comment type="caution">
    <text evidence="1">The sequence shown here is derived from an EMBL/GenBank/DDBJ whole genome shotgun (WGS) entry which is preliminary data.</text>
</comment>